<evidence type="ECO:0000313" key="3">
    <source>
        <dbReference type="Proteomes" id="UP000615026"/>
    </source>
</evidence>
<dbReference type="Gene3D" id="1.10.10.1770">
    <property type="entry name" value="Gun4-like"/>
    <property type="match status" value="1"/>
</dbReference>
<name>A0A928WZT7_LEPEC</name>
<reference evidence="2" key="1">
    <citation type="submission" date="2020-10" db="EMBL/GenBank/DDBJ databases">
        <authorList>
            <person name="Castelo-Branco R."/>
            <person name="Eusebio N."/>
            <person name="Adriana R."/>
            <person name="Vieira A."/>
            <person name="Brugerolle De Fraissinette N."/>
            <person name="Rezende De Castro R."/>
            <person name="Schneider M.P."/>
            <person name="Vasconcelos V."/>
            <person name="Leao P.N."/>
        </authorList>
    </citation>
    <scope>NUCLEOTIDE SEQUENCE</scope>
    <source>
        <strain evidence="2">LEGE 11479</strain>
    </source>
</reference>
<dbReference type="InterPro" id="IPR037215">
    <property type="entry name" value="GUN4-like_sf"/>
</dbReference>
<dbReference type="Pfam" id="PF05419">
    <property type="entry name" value="GUN4"/>
    <property type="match status" value="2"/>
</dbReference>
<dbReference type="RefSeq" id="WP_193991194.1">
    <property type="nucleotide sequence ID" value="NZ_JADEXP010000021.1"/>
</dbReference>
<evidence type="ECO:0000259" key="1">
    <source>
        <dbReference type="Pfam" id="PF05419"/>
    </source>
</evidence>
<accession>A0A928WZT7</accession>
<gene>
    <name evidence="2" type="ORF">IQ260_04290</name>
</gene>
<feature type="domain" description="GUN4-like" evidence="1">
    <location>
        <begin position="237"/>
        <end position="349"/>
    </location>
</feature>
<dbReference type="GO" id="GO:0046906">
    <property type="term" value="F:tetrapyrrole binding"/>
    <property type="evidence" value="ECO:0007669"/>
    <property type="project" value="TreeGrafter"/>
</dbReference>
<dbReference type="Gene3D" id="1.25.40.620">
    <property type="match status" value="2"/>
</dbReference>
<dbReference type="AlphaFoldDB" id="A0A928WZT7"/>
<dbReference type="InterPro" id="IPR008629">
    <property type="entry name" value="GUN4-like"/>
</dbReference>
<dbReference type="PANTHER" id="PTHR34800">
    <property type="entry name" value="TETRAPYRROLE-BINDING PROTEIN, CHLOROPLASTIC"/>
    <property type="match status" value="1"/>
</dbReference>
<keyword evidence="3" id="KW-1185">Reference proteome</keyword>
<organism evidence="2 3">
    <name type="scientific">Leptolyngbya cf. ectocarpi LEGE 11479</name>
    <dbReference type="NCBI Taxonomy" id="1828722"/>
    <lineage>
        <taxon>Bacteria</taxon>
        <taxon>Bacillati</taxon>
        <taxon>Cyanobacteriota</taxon>
        <taxon>Cyanophyceae</taxon>
        <taxon>Leptolyngbyales</taxon>
        <taxon>Leptolyngbyaceae</taxon>
        <taxon>Leptolyngbya group</taxon>
        <taxon>Leptolyngbya</taxon>
    </lineage>
</organism>
<feature type="domain" description="GUN4-like" evidence="1">
    <location>
        <begin position="36"/>
        <end position="164"/>
    </location>
</feature>
<dbReference type="EMBL" id="JADEXP010000021">
    <property type="protein sequence ID" value="MBE9065867.1"/>
    <property type="molecule type" value="Genomic_DNA"/>
</dbReference>
<dbReference type="SUPFAM" id="SSF140869">
    <property type="entry name" value="GUN4-like"/>
    <property type="match status" value="2"/>
</dbReference>
<dbReference type="CDD" id="cd16383">
    <property type="entry name" value="GUN4"/>
    <property type="match status" value="1"/>
</dbReference>
<sequence length="396" mass="44758">MRSPNHASRKNLQLWISILTLSLVGIQSCRLKINKKQTHNLTPLLQQLDTSNWRAADAETLRLLLSISDRTAHGWLSPSDIATLDCNLLVKIDQAWTTHSQGRFGFNQQRLIWQSVGGTVGQYTPEIAEKFGDRVGWRRQGQWKKYGTLNFSSQAPNGHLPATTGNGVSGSVWGGVATLSQRFQYCRHEIAISQARQDYYAICDRNPDQQHCRLKDAAERWGETQDWGNTGIPTLLNQLEQSLAQQQWIAADKITRTLLDRYRRANFAEFGSSASHELIPCYLLQATDELWTHYSQGHFGLSAQDQVLASLKHAKLNSVNPTVSRREALGWPQRQSSEQYNPSFDQVAPQQVPKGYYPYDMGYSYGTYGSGYSEAWRFNLNPTCGFQTYTTSMPTG</sequence>
<dbReference type="Proteomes" id="UP000615026">
    <property type="component" value="Unassembled WGS sequence"/>
</dbReference>
<comment type="caution">
    <text evidence="2">The sequence shown here is derived from an EMBL/GenBank/DDBJ whole genome shotgun (WGS) entry which is preliminary data.</text>
</comment>
<dbReference type="PROSITE" id="PS51257">
    <property type="entry name" value="PROKAR_LIPOPROTEIN"/>
    <property type="match status" value="1"/>
</dbReference>
<protein>
    <submittedName>
        <fullName evidence="2">GUN4 domain-containing protein</fullName>
    </submittedName>
</protein>
<evidence type="ECO:0000313" key="2">
    <source>
        <dbReference type="EMBL" id="MBE9065867.1"/>
    </source>
</evidence>
<dbReference type="PANTHER" id="PTHR34800:SF1">
    <property type="entry name" value="TETRAPYRROLE-BINDING PROTEIN, CHLOROPLASTIC"/>
    <property type="match status" value="1"/>
</dbReference>
<proteinExistence type="predicted"/>